<reference evidence="1" key="2">
    <citation type="submission" date="2025-09" db="UniProtKB">
        <authorList>
            <consortium name="Ensembl"/>
        </authorList>
    </citation>
    <scope>IDENTIFICATION</scope>
</reference>
<evidence type="ECO:0000313" key="2">
    <source>
        <dbReference type="Proteomes" id="UP000694414"/>
    </source>
</evidence>
<protein>
    <submittedName>
        <fullName evidence="1">Uncharacterized protein</fullName>
    </submittedName>
</protein>
<evidence type="ECO:0000313" key="1">
    <source>
        <dbReference type="Ensembl" id="ENSPSMP00000037851.1"/>
    </source>
</evidence>
<name>A0A8C9ASF8_PROSS</name>
<accession>A0A8C9ASF8</accession>
<dbReference type="Ensembl" id="ENSPSMT00000043576.1">
    <property type="protein sequence ID" value="ENSPSMP00000037851.1"/>
    <property type="gene ID" value="ENSPSMG00000025963.1"/>
</dbReference>
<sequence length="76" mass="8597">FPSLMAPNLQTLIFKVAGCRGRGKNDVGKYTQTLKVSTQEDYKSLAKASHMATFIFQEVENKILPCAQKKRLQEHL</sequence>
<organism evidence="1 2">
    <name type="scientific">Prolemur simus</name>
    <name type="common">Greater bamboo lemur</name>
    <name type="synonym">Hapalemur simus</name>
    <dbReference type="NCBI Taxonomy" id="1328070"/>
    <lineage>
        <taxon>Eukaryota</taxon>
        <taxon>Metazoa</taxon>
        <taxon>Chordata</taxon>
        <taxon>Craniata</taxon>
        <taxon>Vertebrata</taxon>
        <taxon>Euteleostomi</taxon>
        <taxon>Mammalia</taxon>
        <taxon>Eutheria</taxon>
        <taxon>Euarchontoglires</taxon>
        <taxon>Primates</taxon>
        <taxon>Strepsirrhini</taxon>
        <taxon>Lemuriformes</taxon>
        <taxon>Lemuridae</taxon>
        <taxon>Prolemur</taxon>
    </lineage>
</organism>
<dbReference type="Proteomes" id="UP000694414">
    <property type="component" value="Unplaced"/>
</dbReference>
<proteinExistence type="predicted"/>
<dbReference type="AlphaFoldDB" id="A0A8C9ASF8"/>
<reference evidence="1" key="1">
    <citation type="submission" date="2025-08" db="UniProtKB">
        <authorList>
            <consortium name="Ensembl"/>
        </authorList>
    </citation>
    <scope>IDENTIFICATION</scope>
</reference>
<keyword evidence="2" id="KW-1185">Reference proteome</keyword>